<name>A0A5P8VSZ1_9NOSO</name>
<sequence length="116" mass="12000">MKKKNILTPIILTLGIAIGGIFPEKEALSQTIQICSSSAIPTGFVVTGVSTNFAQCGGGFNNILTIQNASILRPGSSLSICSSSAIPTGFVVTGVSTSLAECYGGFNNIVTIRRVF</sequence>
<organism evidence="1 2">
    <name type="scientific">Nostoc sphaeroides CCNUC1</name>
    <dbReference type="NCBI Taxonomy" id="2653204"/>
    <lineage>
        <taxon>Bacteria</taxon>
        <taxon>Bacillati</taxon>
        <taxon>Cyanobacteriota</taxon>
        <taxon>Cyanophyceae</taxon>
        <taxon>Nostocales</taxon>
        <taxon>Nostocaceae</taxon>
        <taxon>Nostoc</taxon>
    </lineage>
</organism>
<reference evidence="1 2" key="1">
    <citation type="submission" date="2019-10" db="EMBL/GenBank/DDBJ databases">
        <title>Genomic and transcriptomic insights into the perfect genentic adaptation of a filamentous nitrogen-fixing cyanobacterium to rice fields.</title>
        <authorList>
            <person name="Chen Z."/>
        </authorList>
    </citation>
    <scope>NUCLEOTIDE SEQUENCE [LARGE SCALE GENOMIC DNA]</scope>
    <source>
        <strain evidence="1">CCNUC1</strain>
    </source>
</reference>
<dbReference type="EMBL" id="CP045226">
    <property type="protein sequence ID" value="QFS43503.1"/>
    <property type="molecule type" value="Genomic_DNA"/>
</dbReference>
<accession>A0A5P8VSZ1</accession>
<evidence type="ECO:0000313" key="1">
    <source>
        <dbReference type="EMBL" id="QFS43503.1"/>
    </source>
</evidence>
<proteinExistence type="predicted"/>
<keyword evidence="2" id="KW-1185">Reference proteome</keyword>
<dbReference type="Proteomes" id="UP000326678">
    <property type="component" value="Chromosome Gxm1"/>
</dbReference>
<dbReference type="KEGG" id="nsh:GXM_00976"/>
<evidence type="ECO:0000313" key="2">
    <source>
        <dbReference type="Proteomes" id="UP000326678"/>
    </source>
</evidence>
<gene>
    <name evidence="1" type="ORF">GXM_00976</name>
</gene>
<protein>
    <submittedName>
        <fullName evidence="1">Uncharacterized protein</fullName>
    </submittedName>
</protein>
<dbReference type="AlphaFoldDB" id="A0A5P8VSZ1"/>